<dbReference type="HOGENOM" id="CLU_137928_0_0_2"/>
<dbReference type="Proteomes" id="UP000027093">
    <property type="component" value="Chromosome"/>
</dbReference>
<proteinExistence type="predicted"/>
<organism evidence="1 2">
    <name type="scientific">Nitrososphaera viennensis EN76</name>
    <dbReference type="NCBI Taxonomy" id="926571"/>
    <lineage>
        <taxon>Archaea</taxon>
        <taxon>Nitrososphaerota</taxon>
        <taxon>Nitrososphaeria</taxon>
        <taxon>Nitrososphaerales</taxon>
        <taxon>Nitrososphaeraceae</taxon>
        <taxon>Nitrososphaera</taxon>
    </lineage>
</organism>
<dbReference type="EMBL" id="CP007536">
    <property type="protein sequence ID" value="AIC15879.1"/>
    <property type="molecule type" value="Genomic_DNA"/>
</dbReference>
<evidence type="ECO:0000313" key="1">
    <source>
        <dbReference type="EMBL" id="AIC15879.1"/>
    </source>
</evidence>
<dbReference type="PANTHER" id="PTHR36849">
    <property type="entry name" value="CYTOPLASMIC PROTEIN-RELATED"/>
    <property type="match status" value="1"/>
</dbReference>
<dbReference type="STRING" id="926571.NVIE_016270"/>
<name>A0A060HH21_9ARCH</name>
<dbReference type="RefSeq" id="WP_075054779.1">
    <property type="nucleotide sequence ID" value="NZ_CP007536.1"/>
</dbReference>
<dbReference type="PANTHER" id="PTHR36849:SF1">
    <property type="entry name" value="CYTOPLASMIC PROTEIN"/>
    <property type="match status" value="1"/>
</dbReference>
<evidence type="ECO:0008006" key="3">
    <source>
        <dbReference type="Google" id="ProtNLM"/>
    </source>
</evidence>
<gene>
    <name evidence="1" type="ORF">NVIE_016270</name>
</gene>
<accession>A0A060HH21</accession>
<reference evidence="1 2" key="1">
    <citation type="journal article" date="2014" name="Int. J. Syst. Evol. Microbiol.">
        <title>Nitrososphaera viennensis gen. nov., sp. nov., an aerobic and mesophilic, ammonia-oxidizing archaeon from soil and a member of the archaeal phylum Thaumarchaeota.</title>
        <authorList>
            <person name="Stieglmeier M."/>
            <person name="Klingl A."/>
            <person name="Alves R.J."/>
            <person name="Rittmann S.K."/>
            <person name="Melcher M."/>
            <person name="Leisch N."/>
            <person name="Schleper C."/>
        </authorList>
    </citation>
    <scope>NUCLEOTIDE SEQUENCE [LARGE SCALE GENOMIC DNA]</scope>
    <source>
        <strain evidence="1">EN76</strain>
    </source>
</reference>
<dbReference type="KEGG" id="nvn:NVIE_016270"/>
<sequence>MIRAARIYSFENDERKSYRVLVDRLWPRGVSKGSVDLWLRDIAPSDALRKWFSHDDKKWDSFKERYFKELDGKQGLVKTILEKEKQGPVTLLFAAKDAEHNNAVALLEYLKRFNC</sequence>
<dbReference type="InterPro" id="IPR052552">
    <property type="entry name" value="YeaO-like"/>
</dbReference>
<evidence type="ECO:0000313" key="2">
    <source>
        <dbReference type="Proteomes" id="UP000027093"/>
    </source>
</evidence>
<dbReference type="Pfam" id="PF22752">
    <property type="entry name" value="DUF488-N3i"/>
    <property type="match status" value="1"/>
</dbReference>
<dbReference type="AlphaFoldDB" id="A0A060HH21"/>
<dbReference type="OrthoDB" id="7940at2157"/>
<protein>
    <recommendedName>
        <fullName evidence="3">DUF488 domain-containing protein</fullName>
    </recommendedName>
</protein>
<keyword evidence="2" id="KW-1185">Reference proteome</keyword>
<dbReference type="GeneID" id="74946894"/>